<evidence type="ECO:0000256" key="4">
    <source>
        <dbReference type="PROSITE-ProRule" id="PRU00335"/>
    </source>
</evidence>
<organism evidence="6 7">
    <name type="scientific">Pseudodonghicola flavimaris</name>
    <dbReference type="NCBI Taxonomy" id="3050036"/>
    <lineage>
        <taxon>Bacteria</taxon>
        <taxon>Pseudomonadati</taxon>
        <taxon>Pseudomonadota</taxon>
        <taxon>Alphaproteobacteria</taxon>
        <taxon>Rhodobacterales</taxon>
        <taxon>Paracoccaceae</taxon>
        <taxon>Pseudodonghicola</taxon>
    </lineage>
</organism>
<evidence type="ECO:0000256" key="2">
    <source>
        <dbReference type="ARBA" id="ARBA00023125"/>
    </source>
</evidence>
<proteinExistence type="predicted"/>
<accession>A0ABT7F2F3</accession>
<dbReference type="Proteomes" id="UP001243757">
    <property type="component" value="Unassembled WGS sequence"/>
</dbReference>
<evidence type="ECO:0000259" key="5">
    <source>
        <dbReference type="PROSITE" id="PS50977"/>
    </source>
</evidence>
<feature type="domain" description="HTH tetR-type" evidence="5">
    <location>
        <begin position="4"/>
        <end position="64"/>
    </location>
</feature>
<dbReference type="PRINTS" id="PR00455">
    <property type="entry name" value="HTHTETR"/>
</dbReference>
<name>A0ABT7F2F3_9RHOB</name>
<dbReference type="PANTHER" id="PTHR30055:SF240">
    <property type="entry name" value="HTH-TYPE TRANSCRIPTIONAL REGULATOR ACRR"/>
    <property type="match status" value="1"/>
</dbReference>
<sequence length="189" mass="20915">MKKESVHNAILDAAYHLFSEQGYHKTTLSQIARSANVGVGSVYSYFDSKLHLLYAAYEPWQSGCFEDLEHQLEADAPPRDRLRTLLLGVWRDIPMRNVGLANSLMEALSSADRGAGKPGALLKSTEARLRAMLERVLPAPVAQQADLEVLPNLILMAYDGFVINRHLNDIADLEQAAEVMCRLILGPEG</sequence>
<gene>
    <name evidence="6" type="ORF">QO033_13785</name>
</gene>
<evidence type="ECO:0000313" key="6">
    <source>
        <dbReference type="EMBL" id="MDK3018750.1"/>
    </source>
</evidence>
<dbReference type="PROSITE" id="PS01081">
    <property type="entry name" value="HTH_TETR_1"/>
    <property type="match status" value="1"/>
</dbReference>
<dbReference type="PANTHER" id="PTHR30055">
    <property type="entry name" value="HTH-TYPE TRANSCRIPTIONAL REGULATOR RUTR"/>
    <property type="match status" value="1"/>
</dbReference>
<feature type="DNA-binding region" description="H-T-H motif" evidence="4">
    <location>
        <begin position="27"/>
        <end position="46"/>
    </location>
</feature>
<dbReference type="RefSeq" id="WP_284481556.1">
    <property type="nucleotide sequence ID" value="NZ_JASNJD010000009.1"/>
</dbReference>
<dbReference type="Gene3D" id="1.10.357.10">
    <property type="entry name" value="Tetracycline Repressor, domain 2"/>
    <property type="match status" value="1"/>
</dbReference>
<comment type="caution">
    <text evidence="6">The sequence shown here is derived from an EMBL/GenBank/DDBJ whole genome shotgun (WGS) entry which is preliminary data.</text>
</comment>
<dbReference type="EMBL" id="JASNJD010000009">
    <property type="protein sequence ID" value="MDK3018750.1"/>
    <property type="molecule type" value="Genomic_DNA"/>
</dbReference>
<dbReference type="InterPro" id="IPR023772">
    <property type="entry name" value="DNA-bd_HTH_TetR-type_CS"/>
</dbReference>
<evidence type="ECO:0000313" key="7">
    <source>
        <dbReference type="Proteomes" id="UP001243757"/>
    </source>
</evidence>
<keyword evidence="3" id="KW-0804">Transcription</keyword>
<dbReference type="InterPro" id="IPR050109">
    <property type="entry name" value="HTH-type_TetR-like_transc_reg"/>
</dbReference>
<keyword evidence="7" id="KW-1185">Reference proteome</keyword>
<keyword evidence="2 4" id="KW-0238">DNA-binding</keyword>
<reference evidence="6 7" key="1">
    <citation type="submission" date="2023-05" db="EMBL/GenBank/DDBJ databases">
        <title>Pseudodonghicola sp. nov.</title>
        <authorList>
            <person name="Huang J."/>
        </authorList>
    </citation>
    <scope>NUCLEOTIDE SEQUENCE [LARGE SCALE GENOMIC DNA]</scope>
    <source>
        <strain evidence="6 7">IC7</strain>
    </source>
</reference>
<evidence type="ECO:0000256" key="3">
    <source>
        <dbReference type="ARBA" id="ARBA00023163"/>
    </source>
</evidence>
<dbReference type="PROSITE" id="PS50977">
    <property type="entry name" value="HTH_TETR_2"/>
    <property type="match status" value="1"/>
</dbReference>
<dbReference type="InterPro" id="IPR009057">
    <property type="entry name" value="Homeodomain-like_sf"/>
</dbReference>
<dbReference type="SUPFAM" id="SSF46689">
    <property type="entry name" value="Homeodomain-like"/>
    <property type="match status" value="1"/>
</dbReference>
<protein>
    <submittedName>
        <fullName evidence="6">TetR/AcrR family transcriptional regulator</fullName>
    </submittedName>
</protein>
<dbReference type="Pfam" id="PF00440">
    <property type="entry name" value="TetR_N"/>
    <property type="match status" value="1"/>
</dbReference>
<dbReference type="InterPro" id="IPR001647">
    <property type="entry name" value="HTH_TetR"/>
</dbReference>
<evidence type="ECO:0000256" key="1">
    <source>
        <dbReference type="ARBA" id="ARBA00023015"/>
    </source>
</evidence>
<keyword evidence="1" id="KW-0805">Transcription regulation</keyword>